<reference evidence="1" key="1">
    <citation type="submission" date="2023-10" db="EMBL/GenBank/DDBJ databases">
        <authorList>
            <person name="Rodriguez Cubillos JULIANA M."/>
            <person name="De Vega J."/>
        </authorList>
    </citation>
    <scope>NUCLEOTIDE SEQUENCE</scope>
</reference>
<gene>
    <name evidence="1" type="ORF">MILVUS5_LOCUS3380</name>
</gene>
<evidence type="ECO:0000313" key="2">
    <source>
        <dbReference type="Proteomes" id="UP001177021"/>
    </source>
</evidence>
<keyword evidence="2" id="KW-1185">Reference proteome</keyword>
<comment type="caution">
    <text evidence="1">The sequence shown here is derived from an EMBL/GenBank/DDBJ whole genome shotgun (WGS) entry which is preliminary data.</text>
</comment>
<name>A0ACB0II37_TRIPR</name>
<organism evidence="1 2">
    <name type="scientific">Trifolium pratense</name>
    <name type="common">Red clover</name>
    <dbReference type="NCBI Taxonomy" id="57577"/>
    <lineage>
        <taxon>Eukaryota</taxon>
        <taxon>Viridiplantae</taxon>
        <taxon>Streptophyta</taxon>
        <taxon>Embryophyta</taxon>
        <taxon>Tracheophyta</taxon>
        <taxon>Spermatophyta</taxon>
        <taxon>Magnoliopsida</taxon>
        <taxon>eudicotyledons</taxon>
        <taxon>Gunneridae</taxon>
        <taxon>Pentapetalae</taxon>
        <taxon>rosids</taxon>
        <taxon>fabids</taxon>
        <taxon>Fabales</taxon>
        <taxon>Fabaceae</taxon>
        <taxon>Papilionoideae</taxon>
        <taxon>50 kb inversion clade</taxon>
        <taxon>NPAAA clade</taxon>
        <taxon>Hologalegina</taxon>
        <taxon>IRL clade</taxon>
        <taxon>Trifolieae</taxon>
        <taxon>Trifolium</taxon>
    </lineage>
</organism>
<sequence length="1902" mass="218041">MRTQLQQLCVDKKEQELEVCGTEISGQSGSSSRSEQTTGIATGDNAGFEVNHLDIHDNDAGSRVCRHSSNKKKKCQQRVSDGGDTSGMGLPQVTMKVFEKIESKGKTTFNEVADELVAELSDPMNSVLSPEKQQYDEKNIRRRTYDVLNVLMAVDIISKDRKEIQWKGLPSPSPIEELKTERLEIRNRIESKASYLQELEEQFVGLKNLVQRNEQLYRSENPPSGGLSLPFVLVQTPPHATVELEVEISEDNQDMQLVHFDFNSAPFQLYDDNYVLKSMEFCDRPRSDIVMLTEEGEVSSLSGLNQLQVPPSVPGTLENNTMESNKRHRCGSSLTLSGITNVTSSSLHSQVSSKNVFRKPLHIGPGKYVLKRPRSPHRIDESSQMNFDKSNNKEIYVECNENGEEYDVPDNNSVSSENVFRKPLHIGPGKYVLKRPRSPHRRDETSLMNFDISNNKEIYVECNENGEEYDVPDNHSFFGYIPDNHSVQVVTSQYWDIGEPTCICEYCGAMMWSEERLRKLSKAKNPKFNMCCFQGRIVIPHYHPLPQPLNDLFHKHDKRSKYFLDNIRSFNSMFAFTSMGGKLNKSLNDGNATPTFLMNGENYHQIGSLLPHPGIQPKFAQLYIYDTENEISNRMSVVSMKDNSSSLKATIVDDIKKVLDNHNPYAQTYRMIRDKICENDVPTLKLRILGKRGRDGRRYNLPTTSEVAALIVGDFDAADFERDIILETQSGLLKRISAFEPAYLPLQYPMLFPRGEDGFRKDIQYNDDSNAPTIKRRTITLREWFAYRIQQRITEQSTLLFSRRLFHQFLVDAYSMIESSRLKWIRNHQKDLRVEMYKGLTEAILRGEITPSTAGKRIVLPSSFTGGARYMIQNYQDAMTICGWAGHPDLFITFTCNHKWPELCGFLSKYKLKPKDRPDLVCRLFKIKLDHLIKEIKEGEIFGKVKAVIYTIEFQKRGLPHAHILVFLHPGSRHVHPQDIDRIICAEIPDKHSDPKLFNIVSALMIHSPCGDQNKNSPCMHNGKCTKYFPKRFVDNTIIDADGYPVYRRRDNGVFIRKGEFLVDNRFVVPYNRHLLLKYNSHINVEWCNQSRSLKYLFKFVNKGHDRVTAGFYNNDSKYDDEIKLYYDCRYLSSYEAVWRIFTFDINYKKPSVERLTFHLPGEQPVVFDDVDPINEVVNKPFIHNTKFLAWMDANKKYEEAKNLTYNQFPLKFVWKDSERQWYPRKKGHKIGRLHFVPPGIGEIYYLRTLLNYVKGPRSFAEIRTVNNVHYPTFKEACYAMSLLDDDKEYIDAIMEASHWGTGSNLRELFANYLLSNQFSRPEFVWNETWEYLTDDILSTQRMLLQLQDLVLSPTELKIFALSEIEKLLQSNHKSLSDFPTMPQPDLSMITARENRLIYDELNYDRHSLVEEYTRLMSTMTSEQRRIYDKIMTRVTENKPGLFFLYGYGGTGKTYIWRAMSAALRSKGDIVLTVASSGIAALLIPGGSTAHSRFSIPIQVDENSTCNIKQGSPIAELIVKAKLIIWDEAPMAHKHCFEAVDRTFRDILRFCDSRNINLPFGGKVVVLGGDFRQILPVIPKGTRQEVVHATINSSYLWDFCEVMTLHTNMRLLTDSLDSDFQQRKEFSDWILGIGDGNVGEDNDVDISVQIPDDLLIKSAGDSLTSIVYSTYPSFLDNMNDLSFFQDRAILAPKNDIVDKINDYMLGLIPGDRKTYLSFDSAYSPNSDVDNPDNVHTTEFFNTINGFGLPNHIVKLKVGVPVMLLRNINHSSGLCNGTRLIITRMGKYVLEGKVISGSNLGHKVYIPRLSLTPADVRIPFKFQRKQFPLTLSFAMTINKSQGQSLKHVGLYLSCSVFSHGQLYVALSRVTSRKGLKILAIDDESQDTNMTANVVYKEIFQKLS</sequence>
<dbReference type="Proteomes" id="UP001177021">
    <property type="component" value="Unassembled WGS sequence"/>
</dbReference>
<dbReference type="EMBL" id="CASHSV030000001">
    <property type="protein sequence ID" value="CAJ2631971.1"/>
    <property type="molecule type" value="Genomic_DNA"/>
</dbReference>
<protein>
    <submittedName>
        <fullName evidence="1">Uncharacterized protein</fullName>
    </submittedName>
</protein>
<accession>A0ACB0II37</accession>
<proteinExistence type="predicted"/>
<evidence type="ECO:0000313" key="1">
    <source>
        <dbReference type="EMBL" id="CAJ2631971.1"/>
    </source>
</evidence>